<evidence type="ECO:0000313" key="4">
    <source>
        <dbReference type="Proteomes" id="UP000281985"/>
    </source>
</evidence>
<dbReference type="EMBL" id="REFV01000009">
    <property type="protein sequence ID" value="RMB57957.1"/>
    <property type="molecule type" value="Genomic_DNA"/>
</dbReference>
<evidence type="ECO:0000259" key="2">
    <source>
        <dbReference type="Pfam" id="PF13439"/>
    </source>
</evidence>
<dbReference type="AlphaFoldDB" id="A0A3M0G190"/>
<comment type="caution">
    <text evidence="3">The sequence shown here is derived from an EMBL/GenBank/DDBJ whole genome shotgun (WGS) entry which is preliminary data.</text>
</comment>
<dbReference type="PANTHER" id="PTHR45947">
    <property type="entry name" value="SULFOQUINOVOSYL TRANSFERASE SQD2"/>
    <property type="match status" value="1"/>
</dbReference>
<dbReference type="CDD" id="cd03801">
    <property type="entry name" value="GT4_PimA-like"/>
    <property type="match status" value="1"/>
</dbReference>
<dbReference type="Pfam" id="PF13439">
    <property type="entry name" value="Glyco_transf_4"/>
    <property type="match status" value="1"/>
</dbReference>
<dbReference type="InterPro" id="IPR001296">
    <property type="entry name" value="Glyco_trans_1"/>
</dbReference>
<keyword evidence="4" id="KW-1185">Reference proteome</keyword>
<dbReference type="SUPFAM" id="SSF53756">
    <property type="entry name" value="UDP-Glycosyltransferase/glycogen phosphorylase"/>
    <property type="match status" value="1"/>
</dbReference>
<dbReference type="PANTHER" id="PTHR45947:SF13">
    <property type="entry name" value="TRANSFERASE"/>
    <property type="match status" value="1"/>
</dbReference>
<evidence type="ECO:0000313" key="3">
    <source>
        <dbReference type="EMBL" id="RMB57957.1"/>
    </source>
</evidence>
<protein>
    <submittedName>
        <fullName evidence="3">Glycosyltransferase</fullName>
    </submittedName>
</protein>
<dbReference type="InterPro" id="IPR050194">
    <property type="entry name" value="Glycosyltransferase_grp1"/>
</dbReference>
<organism evidence="3 4">
    <name type="scientific">Dokdonia sinensis</name>
    <dbReference type="NCBI Taxonomy" id="2479847"/>
    <lineage>
        <taxon>Bacteria</taxon>
        <taxon>Pseudomonadati</taxon>
        <taxon>Bacteroidota</taxon>
        <taxon>Flavobacteriia</taxon>
        <taxon>Flavobacteriales</taxon>
        <taxon>Flavobacteriaceae</taxon>
        <taxon>Dokdonia</taxon>
    </lineage>
</organism>
<dbReference type="Pfam" id="PF00534">
    <property type="entry name" value="Glycos_transf_1"/>
    <property type="match status" value="1"/>
</dbReference>
<keyword evidence="3" id="KW-0808">Transferase</keyword>
<dbReference type="Proteomes" id="UP000281985">
    <property type="component" value="Unassembled WGS sequence"/>
</dbReference>
<evidence type="ECO:0000259" key="1">
    <source>
        <dbReference type="Pfam" id="PF00534"/>
    </source>
</evidence>
<proteinExistence type="predicted"/>
<gene>
    <name evidence="3" type="ORF">EAX61_10035</name>
</gene>
<dbReference type="OrthoDB" id="9787111at2"/>
<reference evidence="3 4" key="1">
    <citation type="submission" date="2018-10" db="EMBL/GenBank/DDBJ databases">
        <title>Dokdonia luteus sp. nov., isolated from sea water.</title>
        <authorList>
            <person name="Zhou L.Y."/>
            <person name="Du Z.J."/>
        </authorList>
    </citation>
    <scope>NUCLEOTIDE SEQUENCE [LARGE SCALE GENOMIC DNA]</scope>
    <source>
        <strain evidence="3 4">SH27</strain>
    </source>
</reference>
<sequence>MRIAQIHNKYKDVGGEDIVVKREKQLLEDAGHEVVQFFAFNEQIKNTADKLKTALGIPFNFSFKKKVQEFLEREKPDVVHIHNFLPVLSPSVFFACKALNFPVIVTLHNFRLLCVNGLLYRDKQVCEDCVSKKMAYPGIKHGCYQESSLASVFPAVSNRLHTSLGTWYDKIDKVIFLSEFSKNVFDRSHLNFAKQQVVIKPNFIADNGFSYIKEDYYLFVGRLSEEKGIRTILKAFENSRKELVVVGDGPLRREVDAASLRSPNIRCVGFQNSEQLKVRYLSAKATIFASKMYEGQPLVILESLSYGTPVICPNFGNAGLLIESNVNGMKYDLGDATSLETTIRDFENSSDVEILNKGARNSFEQQFTAHKNLELLEEIYKQAIENSNSKEN</sequence>
<feature type="domain" description="Glycosyltransferase subfamily 4-like N-terminal" evidence="2">
    <location>
        <begin position="14"/>
        <end position="204"/>
    </location>
</feature>
<name>A0A3M0G190_9FLAO</name>
<dbReference type="GO" id="GO:0016757">
    <property type="term" value="F:glycosyltransferase activity"/>
    <property type="evidence" value="ECO:0007669"/>
    <property type="project" value="InterPro"/>
</dbReference>
<feature type="domain" description="Glycosyl transferase family 1" evidence="1">
    <location>
        <begin position="213"/>
        <end position="350"/>
    </location>
</feature>
<accession>A0A3M0G190</accession>
<dbReference type="RefSeq" id="WP_121917560.1">
    <property type="nucleotide sequence ID" value="NZ_REFV01000009.1"/>
</dbReference>
<dbReference type="Gene3D" id="3.40.50.2000">
    <property type="entry name" value="Glycogen Phosphorylase B"/>
    <property type="match status" value="2"/>
</dbReference>
<dbReference type="InterPro" id="IPR028098">
    <property type="entry name" value="Glyco_trans_4-like_N"/>
</dbReference>